<comment type="subunit">
    <text evidence="6">Consists of a catalytic RNA component and at least 4-5 protein subunits.</text>
</comment>
<dbReference type="GO" id="GO:0030677">
    <property type="term" value="C:ribonuclease P complex"/>
    <property type="evidence" value="ECO:0007669"/>
    <property type="project" value="UniProtKB-UniRule"/>
</dbReference>
<keyword evidence="5 6" id="KW-0378">Hydrolase</keyword>
<comment type="caution">
    <text evidence="7">The sequence shown here is derived from an EMBL/GenBank/DDBJ whole genome shotgun (WGS) entry which is preliminary data.</text>
</comment>
<dbReference type="EC" id="3.1.26.5" evidence="6"/>
<dbReference type="InterPro" id="IPR002730">
    <property type="entry name" value="Rpp29/RNP1"/>
</dbReference>
<comment type="similarity">
    <text evidence="6">Belongs to the eukaryotic/archaeal RNase P protein component 1 family.</text>
</comment>
<dbReference type="SUPFAM" id="SSF101744">
    <property type="entry name" value="Rof/RNase P subunit-like"/>
    <property type="match status" value="1"/>
</dbReference>
<dbReference type="GO" id="GO:0001682">
    <property type="term" value="P:tRNA 5'-leader removal"/>
    <property type="evidence" value="ECO:0007669"/>
    <property type="project" value="UniProtKB-UniRule"/>
</dbReference>
<accession>A0A7C4D0F3</accession>
<keyword evidence="3 6" id="KW-0540">Nuclease</keyword>
<dbReference type="GO" id="GO:0004526">
    <property type="term" value="F:ribonuclease P activity"/>
    <property type="evidence" value="ECO:0007669"/>
    <property type="project" value="UniProtKB-UniRule"/>
</dbReference>
<evidence type="ECO:0000256" key="5">
    <source>
        <dbReference type="ARBA" id="ARBA00022801"/>
    </source>
</evidence>
<dbReference type="InterPro" id="IPR023534">
    <property type="entry name" value="Rof/RNase_P-like"/>
</dbReference>
<comment type="catalytic activity">
    <reaction evidence="6">
        <text>Endonucleolytic cleavage of RNA, removing 5'-extranucleotides from tRNA precursor.</text>
        <dbReference type="EC" id="3.1.26.5"/>
    </reaction>
</comment>
<comment type="function">
    <text evidence="6">Part of ribonuclease P, a protein complex that generates mature tRNA molecules by cleaving their 5'-ends.</text>
</comment>
<proteinExistence type="inferred from homology"/>
<dbReference type="AlphaFoldDB" id="A0A7C4D0F3"/>
<keyword evidence="1 6" id="KW-0963">Cytoplasm</keyword>
<evidence type="ECO:0000256" key="4">
    <source>
        <dbReference type="ARBA" id="ARBA00022759"/>
    </source>
</evidence>
<dbReference type="SMART" id="SM00538">
    <property type="entry name" value="POP4"/>
    <property type="match status" value="1"/>
</dbReference>
<dbReference type="EMBL" id="DTCA01000071">
    <property type="protein sequence ID" value="HGM07207.1"/>
    <property type="molecule type" value="Genomic_DNA"/>
</dbReference>
<organism evidence="7">
    <name type="scientific">Ignisphaera aggregans</name>
    <dbReference type="NCBI Taxonomy" id="334771"/>
    <lineage>
        <taxon>Archaea</taxon>
        <taxon>Thermoproteota</taxon>
        <taxon>Thermoprotei</taxon>
        <taxon>Desulfurococcales</taxon>
        <taxon>Desulfurococcaceae</taxon>
        <taxon>Ignisphaera</taxon>
    </lineage>
</organism>
<evidence type="ECO:0000313" key="7">
    <source>
        <dbReference type="EMBL" id="HGM07207.1"/>
    </source>
</evidence>
<evidence type="ECO:0000256" key="6">
    <source>
        <dbReference type="HAMAP-Rule" id="MF_00754"/>
    </source>
</evidence>
<evidence type="ECO:0000256" key="3">
    <source>
        <dbReference type="ARBA" id="ARBA00022722"/>
    </source>
</evidence>
<name>A0A7C4D0F3_9CREN</name>
<evidence type="ECO:0000256" key="1">
    <source>
        <dbReference type="ARBA" id="ARBA00022490"/>
    </source>
</evidence>
<dbReference type="HAMAP" id="MF_00754">
    <property type="entry name" value="RNase_P_1"/>
    <property type="match status" value="1"/>
</dbReference>
<comment type="subcellular location">
    <subcellularLocation>
        <location evidence="6">Cytoplasm</location>
    </subcellularLocation>
</comment>
<sequence>MRLNKNNIVYHELIGLFVEVLSHSDPTLVGRRGLIVDETLNTIVIVDSKSRKLVRIPKHYGVFQFFLPSNVWVTIDGTLLYGRPEDRLKKMGK</sequence>
<evidence type="ECO:0000256" key="2">
    <source>
        <dbReference type="ARBA" id="ARBA00022694"/>
    </source>
</evidence>
<reference evidence="7" key="1">
    <citation type="journal article" date="2020" name="mSystems">
        <title>Genome- and Community-Level Interaction Insights into Carbon Utilization and Element Cycling Functions of Hydrothermarchaeota in Hydrothermal Sediment.</title>
        <authorList>
            <person name="Zhou Z."/>
            <person name="Liu Y."/>
            <person name="Xu W."/>
            <person name="Pan J."/>
            <person name="Luo Z.H."/>
            <person name="Li M."/>
        </authorList>
    </citation>
    <scope>NUCLEOTIDE SEQUENCE [LARGE SCALE GENOMIC DNA]</scope>
    <source>
        <strain evidence="7">SpSt-658</strain>
    </source>
</reference>
<keyword evidence="4 6" id="KW-0255">Endonuclease</keyword>
<dbReference type="InterPro" id="IPR023538">
    <property type="entry name" value="RNP1"/>
</dbReference>
<dbReference type="GO" id="GO:0003723">
    <property type="term" value="F:RNA binding"/>
    <property type="evidence" value="ECO:0007669"/>
    <property type="project" value="InterPro"/>
</dbReference>
<dbReference type="Pfam" id="PF01868">
    <property type="entry name" value="RNase_P-MRP_p29"/>
    <property type="match status" value="1"/>
</dbReference>
<dbReference type="GO" id="GO:0005737">
    <property type="term" value="C:cytoplasm"/>
    <property type="evidence" value="ECO:0007669"/>
    <property type="project" value="UniProtKB-SubCell"/>
</dbReference>
<gene>
    <name evidence="6" type="primary">rnp1</name>
    <name evidence="7" type="ORF">ENU31_02180</name>
</gene>
<keyword evidence="2 6" id="KW-0819">tRNA processing</keyword>
<dbReference type="InterPro" id="IPR036980">
    <property type="entry name" value="RNase_P/MRP_Rpp29_sf"/>
</dbReference>
<dbReference type="Gene3D" id="2.30.30.210">
    <property type="entry name" value="Ribonuclease P/MRP, subunit p29"/>
    <property type="match status" value="1"/>
</dbReference>
<protein>
    <recommendedName>
        <fullName evidence="6">Ribonuclease P protein component 1</fullName>
        <shortName evidence="6">RNase P component 1</shortName>
        <ecNumber evidence="6">3.1.26.5</ecNumber>
    </recommendedName>
    <alternativeName>
        <fullName evidence="6">Rpp29</fullName>
    </alternativeName>
</protein>